<reference evidence="3" key="1">
    <citation type="journal article" date="2019" name="Int. J. Syst. Evol. Microbiol.">
        <title>The Global Catalogue of Microorganisms (GCM) 10K type strain sequencing project: providing services to taxonomists for standard genome sequencing and annotation.</title>
        <authorList>
            <consortium name="The Broad Institute Genomics Platform"/>
            <consortium name="The Broad Institute Genome Sequencing Center for Infectious Disease"/>
            <person name="Wu L."/>
            <person name="Ma J."/>
        </authorList>
    </citation>
    <scope>NUCLEOTIDE SEQUENCE [LARGE SCALE GENOMIC DNA]</scope>
    <source>
        <strain evidence="3">NBRC 108755</strain>
    </source>
</reference>
<evidence type="ECO:0000313" key="3">
    <source>
        <dbReference type="Proteomes" id="UP001157069"/>
    </source>
</evidence>
<comment type="caution">
    <text evidence="2">The sequence shown here is derived from an EMBL/GenBank/DDBJ whole genome shotgun (WGS) entry which is preliminary data.</text>
</comment>
<dbReference type="InterPro" id="IPR056509">
    <property type="entry name" value="Imm33-like"/>
</dbReference>
<dbReference type="RefSeq" id="WP_431308662.1">
    <property type="nucleotide sequence ID" value="NZ_BSVA01000001.1"/>
</dbReference>
<organism evidence="2 3">
    <name type="scientific">Homoserinibacter gongjuensis</name>
    <dbReference type="NCBI Taxonomy" id="1162968"/>
    <lineage>
        <taxon>Bacteria</taxon>
        <taxon>Bacillati</taxon>
        <taxon>Actinomycetota</taxon>
        <taxon>Actinomycetes</taxon>
        <taxon>Micrococcales</taxon>
        <taxon>Microbacteriaceae</taxon>
        <taxon>Homoserinibacter</taxon>
    </lineage>
</organism>
<dbReference type="EMBL" id="BSVA01000001">
    <property type="protein sequence ID" value="GMA90715.1"/>
    <property type="molecule type" value="Genomic_DNA"/>
</dbReference>
<keyword evidence="3" id="KW-1185">Reference proteome</keyword>
<gene>
    <name evidence="2" type="ORF">GCM10025869_12440</name>
</gene>
<feature type="domain" description="Imm33-like" evidence="1">
    <location>
        <begin position="15"/>
        <end position="63"/>
    </location>
</feature>
<accession>A0ABQ6JVE7</accession>
<evidence type="ECO:0000259" key="1">
    <source>
        <dbReference type="Pfam" id="PF24719"/>
    </source>
</evidence>
<dbReference type="Pfam" id="PF24719">
    <property type="entry name" value="Imm33-like"/>
    <property type="match status" value="1"/>
</dbReference>
<name>A0ABQ6JVE7_9MICO</name>
<evidence type="ECO:0000313" key="2">
    <source>
        <dbReference type="EMBL" id="GMA90715.1"/>
    </source>
</evidence>
<sequence length="73" mass="8153">MRQNRALRGGSSGPGEISADPDYFVPLHVSHLEEWCPEMVPYLGLPPGWRVLLAPGHEDVWYDESLLEPDPGL</sequence>
<dbReference type="Proteomes" id="UP001157069">
    <property type="component" value="Unassembled WGS sequence"/>
</dbReference>
<proteinExistence type="predicted"/>
<protein>
    <recommendedName>
        <fullName evidence="1">Imm33-like domain-containing protein</fullName>
    </recommendedName>
</protein>